<name>A0ABN3QZH9_9ACTN</name>
<dbReference type="Proteomes" id="UP001501447">
    <property type="component" value="Unassembled WGS sequence"/>
</dbReference>
<keyword evidence="2" id="KW-1185">Reference proteome</keyword>
<dbReference type="RefSeq" id="WP_344570635.1">
    <property type="nucleotide sequence ID" value="NZ_BAAARJ010000033.1"/>
</dbReference>
<accession>A0ABN3QZH9</accession>
<protein>
    <submittedName>
        <fullName evidence="1">Uncharacterized protein</fullName>
    </submittedName>
</protein>
<dbReference type="EMBL" id="BAAARJ010000033">
    <property type="protein sequence ID" value="GAA2638872.1"/>
    <property type="molecule type" value="Genomic_DNA"/>
</dbReference>
<reference evidence="1 2" key="1">
    <citation type="journal article" date="2019" name="Int. J. Syst. Evol. Microbiol.">
        <title>The Global Catalogue of Microorganisms (GCM) 10K type strain sequencing project: providing services to taxonomists for standard genome sequencing and annotation.</title>
        <authorList>
            <consortium name="The Broad Institute Genomics Platform"/>
            <consortium name="The Broad Institute Genome Sequencing Center for Infectious Disease"/>
            <person name="Wu L."/>
            <person name="Ma J."/>
        </authorList>
    </citation>
    <scope>NUCLEOTIDE SEQUENCE [LARGE SCALE GENOMIC DNA]</scope>
    <source>
        <strain evidence="1 2">JCM 16373</strain>
    </source>
</reference>
<organism evidence="1 2">
    <name type="scientific">Streptomyces axinellae</name>
    <dbReference type="NCBI Taxonomy" id="552788"/>
    <lineage>
        <taxon>Bacteria</taxon>
        <taxon>Bacillati</taxon>
        <taxon>Actinomycetota</taxon>
        <taxon>Actinomycetes</taxon>
        <taxon>Kitasatosporales</taxon>
        <taxon>Streptomycetaceae</taxon>
        <taxon>Streptomyces</taxon>
    </lineage>
</organism>
<comment type="caution">
    <text evidence="1">The sequence shown here is derived from an EMBL/GenBank/DDBJ whole genome shotgun (WGS) entry which is preliminary data.</text>
</comment>
<evidence type="ECO:0000313" key="2">
    <source>
        <dbReference type="Proteomes" id="UP001501447"/>
    </source>
</evidence>
<proteinExistence type="predicted"/>
<evidence type="ECO:0000313" key="1">
    <source>
        <dbReference type="EMBL" id="GAA2638872.1"/>
    </source>
</evidence>
<gene>
    <name evidence="1" type="ORF">GCM10009863_64720</name>
</gene>
<sequence length="65" mass="7392">MWSFRTLLEDGTVGRSWLDNDISPQCEGEYVSSYPPDPLTKPSNSELPAQLKRYLGEAIVNYERA</sequence>